<gene>
    <name evidence="5" type="primary">rplE</name>
    <name evidence="10" type="ORF">A3G53_01425</name>
</gene>
<evidence type="ECO:0000256" key="3">
    <source>
        <dbReference type="ARBA" id="ARBA00023274"/>
    </source>
</evidence>
<evidence type="ECO:0000259" key="8">
    <source>
        <dbReference type="Pfam" id="PF00281"/>
    </source>
</evidence>
<dbReference type="PIRSF" id="PIRSF002161">
    <property type="entry name" value="Ribosomal_L5"/>
    <property type="match status" value="1"/>
</dbReference>
<dbReference type="NCBIfam" id="NF000585">
    <property type="entry name" value="PRK00010.1"/>
    <property type="match status" value="1"/>
</dbReference>
<feature type="region of interest" description="Disordered" evidence="7">
    <location>
        <begin position="188"/>
        <end position="217"/>
    </location>
</feature>
<dbReference type="InterPro" id="IPR031309">
    <property type="entry name" value="Ribosomal_uL5_C"/>
</dbReference>
<keyword evidence="3 5" id="KW-0687">Ribonucleoprotein</keyword>
<dbReference type="InterPro" id="IPR002132">
    <property type="entry name" value="Ribosomal_uL5"/>
</dbReference>
<keyword evidence="5" id="KW-0820">tRNA-binding</keyword>
<keyword evidence="5" id="KW-0699">rRNA-binding</keyword>
<feature type="compositionally biased region" description="Basic residues" evidence="7">
    <location>
        <begin position="191"/>
        <end position="200"/>
    </location>
</feature>
<dbReference type="FunFam" id="3.30.1440.10:FF:000001">
    <property type="entry name" value="50S ribosomal protein L5"/>
    <property type="match status" value="1"/>
</dbReference>
<dbReference type="GO" id="GO:0000049">
    <property type="term" value="F:tRNA binding"/>
    <property type="evidence" value="ECO:0007669"/>
    <property type="project" value="UniProtKB-UniRule"/>
</dbReference>
<dbReference type="GO" id="GO:0006412">
    <property type="term" value="P:translation"/>
    <property type="evidence" value="ECO:0007669"/>
    <property type="project" value="UniProtKB-UniRule"/>
</dbReference>
<evidence type="ECO:0000256" key="4">
    <source>
        <dbReference type="ARBA" id="ARBA00035245"/>
    </source>
</evidence>
<feature type="domain" description="Large ribosomal subunit protein uL5 C-terminal" evidence="9">
    <location>
        <begin position="86"/>
        <end position="179"/>
    </location>
</feature>
<dbReference type="Pfam" id="PF00281">
    <property type="entry name" value="Ribosomal_L5"/>
    <property type="match status" value="1"/>
</dbReference>
<dbReference type="HAMAP" id="MF_01333_B">
    <property type="entry name" value="Ribosomal_uL5_B"/>
    <property type="match status" value="1"/>
</dbReference>
<dbReference type="AlphaFoldDB" id="A0A1F6Y6B6"/>
<dbReference type="SUPFAM" id="SSF55282">
    <property type="entry name" value="RL5-like"/>
    <property type="match status" value="1"/>
</dbReference>
<evidence type="ECO:0000259" key="9">
    <source>
        <dbReference type="Pfam" id="PF00673"/>
    </source>
</evidence>
<dbReference type="Proteomes" id="UP000178645">
    <property type="component" value="Unassembled WGS sequence"/>
</dbReference>
<evidence type="ECO:0000313" key="10">
    <source>
        <dbReference type="EMBL" id="OGJ01930.1"/>
    </source>
</evidence>
<accession>A0A1F6Y6B6</accession>
<reference evidence="10 11" key="1">
    <citation type="journal article" date="2016" name="Nat. Commun.">
        <title>Thousands of microbial genomes shed light on interconnected biogeochemical processes in an aquifer system.</title>
        <authorList>
            <person name="Anantharaman K."/>
            <person name="Brown C.T."/>
            <person name="Hug L.A."/>
            <person name="Sharon I."/>
            <person name="Castelle C.J."/>
            <person name="Probst A.J."/>
            <person name="Thomas B.C."/>
            <person name="Singh A."/>
            <person name="Wilkins M.J."/>
            <person name="Karaoz U."/>
            <person name="Brodie E.L."/>
            <person name="Williams K.H."/>
            <person name="Hubbard S.S."/>
            <person name="Banfield J.F."/>
        </authorList>
    </citation>
    <scope>NUCLEOTIDE SEQUENCE [LARGE SCALE GENOMIC DNA]</scope>
</reference>
<evidence type="ECO:0000313" key="11">
    <source>
        <dbReference type="Proteomes" id="UP000178645"/>
    </source>
</evidence>
<feature type="compositionally biased region" description="Low complexity" evidence="7">
    <location>
        <begin position="208"/>
        <end position="217"/>
    </location>
</feature>
<dbReference type="PANTHER" id="PTHR11994">
    <property type="entry name" value="60S RIBOSOMAL PROTEIN L11-RELATED"/>
    <property type="match status" value="1"/>
</dbReference>
<comment type="caution">
    <text evidence="10">The sequence shown here is derived from an EMBL/GenBank/DDBJ whole genome shotgun (WGS) entry which is preliminary data.</text>
</comment>
<dbReference type="Gene3D" id="3.30.1440.10">
    <property type="match status" value="1"/>
</dbReference>
<evidence type="ECO:0000256" key="7">
    <source>
        <dbReference type="SAM" id="MobiDB-lite"/>
    </source>
</evidence>
<dbReference type="InterPro" id="IPR031310">
    <property type="entry name" value="Ribosomal_uL5_N"/>
</dbReference>
<feature type="domain" description="Large ribosomal subunit protein uL5 N-terminal" evidence="8">
    <location>
        <begin position="25"/>
        <end position="82"/>
    </location>
</feature>
<dbReference type="Pfam" id="PF00673">
    <property type="entry name" value="Ribosomal_L5_C"/>
    <property type="match status" value="1"/>
</dbReference>
<name>A0A1F6Y6B6_9BACT</name>
<comment type="subunit">
    <text evidence="5">Part of the 50S ribosomal subunit; part of the 5S rRNA/L5/L18/L25 subcomplex. Contacts the 5S rRNA and the P site tRNA. Forms a bridge to the 30S subunit in the 70S ribosome.</text>
</comment>
<evidence type="ECO:0000256" key="5">
    <source>
        <dbReference type="HAMAP-Rule" id="MF_01333"/>
    </source>
</evidence>
<evidence type="ECO:0000256" key="1">
    <source>
        <dbReference type="ARBA" id="ARBA00008553"/>
    </source>
</evidence>
<keyword evidence="2 5" id="KW-0689">Ribosomal protein</keyword>
<dbReference type="InterPro" id="IPR022803">
    <property type="entry name" value="Ribosomal_uL5_dom_sf"/>
</dbReference>
<dbReference type="GO" id="GO:0019843">
    <property type="term" value="F:rRNA binding"/>
    <property type="evidence" value="ECO:0007669"/>
    <property type="project" value="UniProtKB-UniRule"/>
</dbReference>
<comment type="similarity">
    <text evidence="1 5 6">Belongs to the universal ribosomal protein uL5 family.</text>
</comment>
<comment type="function">
    <text evidence="5">This is 1 of the proteins that bind and probably mediate the attachment of the 5S RNA into the large ribosomal subunit, where it forms part of the central protuberance. In the 70S ribosome it contacts protein S13 of the 30S subunit (bridge B1b), connecting the 2 subunits; this bridge is implicated in subunit movement. Contacts the P site tRNA; the 5S rRNA and some of its associated proteins might help stabilize positioning of ribosome-bound tRNAs.</text>
</comment>
<dbReference type="InterPro" id="IPR020930">
    <property type="entry name" value="Ribosomal_uL5_bac-type"/>
</dbReference>
<protein>
    <recommendedName>
        <fullName evidence="4 5">Large ribosomal subunit protein uL5</fullName>
    </recommendedName>
</protein>
<proteinExistence type="inferred from homology"/>
<dbReference type="GO" id="GO:0003735">
    <property type="term" value="F:structural constituent of ribosome"/>
    <property type="evidence" value="ECO:0007669"/>
    <property type="project" value="InterPro"/>
</dbReference>
<keyword evidence="5" id="KW-0694">RNA-binding</keyword>
<dbReference type="GO" id="GO:0005840">
    <property type="term" value="C:ribosome"/>
    <property type="evidence" value="ECO:0007669"/>
    <property type="project" value="UniProtKB-KW"/>
</dbReference>
<dbReference type="EMBL" id="MFVU01000015">
    <property type="protein sequence ID" value="OGJ01930.1"/>
    <property type="molecule type" value="Genomic_DNA"/>
</dbReference>
<sequence length="217" mass="24079">MKHLTVKEKEAEAFEKMKTNFHYKNPMAAPKIKKIVVNVGTGTAVKKDKNKNETIADRLAKITGQKAALRGAKKSIASFKVRQGEPIGLVVTVRGKRMYAFLEKLINVAIPRTKDFRGITKKAVDNVGNLTLGIKEHTIFPETADEDIKDVFGMSITLVSTAKTKEEGTAFFELLGIPFKKQEDVKEFQKKEKKKRKRKPKTESVLVAPAAAPKAAA</sequence>
<evidence type="ECO:0000256" key="2">
    <source>
        <dbReference type="ARBA" id="ARBA00022980"/>
    </source>
</evidence>
<evidence type="ECO:0000256" key="6">
    <source>
        <dbReference type="RuleBase" id="RU003930"/>
    </source>
</evidence>
<organism evidence="10 11">
    <name type="scientific">Candidatus Nomurabacteria bacterium RIFCSPLOWO2_12_FULL_44_11</name>
    <dbReference type="NCBI Taxonomy" id="1801796"/>
    <lineage>
        <taxon>Bacteria</taxon>
        <taxon>Candidatus Nomuraibacteriota</taxon>
    </lineage>
</organism>
<dbReference type="GO" id="GO:1990904">
    <property type="term" value="C:ribonucleoprotein complex"/>
    <property type="evidence" value="ECO:0007669"/>
    <property type="project" value="UniProtKB-KW"/>
</dbReference>